<keyword evidence="5 9" id="KW-0812">Transmembrane</keyword>
<feature type="transmembrane region" description="Helical" evidence="9">
    <location>
        <begin position="244"/>
        <end position="264"/>
    </location>
</feature>
<accession>A0A7J5B610</accession>
<keyword evidence="3" id="KW-0813">Transport</keyword>
<dbReference type="AlphaFoldDB" id="A0A7J5B610"/>
<gene>
    <name evidence="10" type="ORF">F8O03_04570</name>
</gene>
<evidence type="ECO:0000256" key="8">
    <source>
        <dbReference type="SAM" id="MobiDB-lite"/>
    </source>
</evidence>
<keyword evidence="11" id="KW-1185">Reference proteome</keyword>
<evidence type="ECO:0000256" key="3">
    <source>
        <dbReference type="ARBA" id="ARBA00022448"/>
    </source>
</evidence>
<comment type="similarity">
    <text evidence="2">Belongs to the autoinducer-2 exporter (AI-2E) (TC 2.A.86) family.</text>
</comment>
<evidence type="ECO:0000256" key="9">
    <source>
        <dbReference type="SAM" id="Phobius"/>
    </source>
</evidence>
<feature type="transmembrane region" description="Helical" evidence="9">
    <location>
        <begin position="73"/>
        <end position="95"/>
    </location>
</feature>
<dbReference type="InterPro" id="IPR002549">
    <property type="entry name" value="AI-2E-like"/>
</dbReference>
<dbReference type="RefSeq" id="WP_104253678.1">
    <property type="nucleotide sequence ID" value="NZ_WBJX01000001.1"/>
</dbReference>
<dbReference type="PANTHER" id="PTHR21716">
    <property type="entry name" value="TRANSMEMBRANE PROTEIN"/>
    <property type="match status" value="1"/>
</dbReference>
<evidence type="ECO:0000256" key="7">
    <source>
        <dbReference type="ARBA" id="ARBA00023136"/>
    </source>
</evidence>
<dbReference type="OrthoDB" id="9784366at2"/>
<feature type="region of interest" description="Disordered" evidence="8">
    <location>
        <begin position="381"/>
        <end position="410"/>
    </location>
</feature>
<feature type="compositionally biased region" description="Basic and acidic residues" evidence="8">
    <location>
        <begin position="397"/>
        <end position="410"/>
    </location>
</feature>
<evidence type="ECO:0000313" key="10">
    <source>
        <dbReference type="EMBL" id="KAB1639606.1"/>
    </source>
</evidence>
<reference evidence="10 11" key="1">
    <citation type="submission" date="2019-09" db="EMBL/GenBank/DDBJ databases">
        <title>Phylogeny of genus Pseudoclavibacter and closely related genus.</title>
        <authorList>
            <person name="Li Y."/>
        </authorList>
    </citation>
    <scope>NUCLEOTIDE SEQUENCE [LARGE SCALE GENOMIC DNA]</scope>
    <source>
        <strain evidence="10 11">THG-MD12</strain>
    </source>
</reference>
<keyword evidence="4" id="KW-1003">Cell membrane</keyword>
<dbReference type="Pfam" id="PF01594">
    <property type="entry name" value="AI-2E_transport"/>
    <property type="match status" value="1"/>
</dbReference>
<feature type="transmembrane region" description="Helical" evidence="9">
    <location>
        <begin position="49"/>
        <end position="67"/>
    </location>
</feature>
<evidence type="ECO:0000256" key="6">
    <source>
        <dbReference type="ARBA" id="ARBA00022989"/>
    </source>
</evidence>
<evidence type="ECO:0000256" key="2">
    <source>
        <dbReference type="ARBA" id="ARBA00009773"/>
    </source>
</evidence>
<feature type="transmembrane region" description="Helical" evidence="9">
    <location>
        <begin position="301"/>
        <end position="322"/>
    </location>
</feature>
<feature type="transmembrane region" description="Helical" evidence="9">
    <location>
        <begin position="190"/>
        <end position="209"/>
    </location>
</feature>
<protein>
    <submittedName>
        <fullName evidence="10">AI-2E family transporter</fullName>
    </submittedName>
</protein>
<name>A0A7J5B610_9MICO</name>
<dbReference type="Proteomes" id="UP000490386">
    <property type="component" value="Unassembled WGS sequence"/>
</dbReference>
<comment type="subcellular location">
    <subcellularLocation>
        <location evidence="1">Cell membrane</location>
        <topology evidence="1">Multi-pass membrane protein</topology>
    </subcellularLocation>
</comment>
<comment type="caution">
    <text evidence="10">The sequence shown here is derived from an EMBL/GenBank/DDBJ whole genome shotgun (WGS) entry which is preliminary data.</text>
</comment>
<dbReference type="PANTHER" id="PTHR21716:SF53">
    <property type="entry name" value="PERMEASE PERM-RELATED"/>
    <property type="match status" value="1"/>
</dbReference>
<keyword evidence="6 9" id="KW-1133">Transmembrane helix</keyword>
<feature type="transmembrane region" description="Helical" evidence="9">
    <location>
        <begin position="342"/>
        <end position="368"/>
    </location>
</feature>
<keyword evidence="7 9" id="KW-0472">Membrane</keyword>
<dbReference type="EMBL" id="WBJX01000001">
    <property type="protein sequence ID" value="KAB1639606.1"/>
    <property type="molecule type" value="Genomic_DNA"/>
</dbReference>
<evidence type="ECO:0000256" key="4">
    <source>
        <dbReference type="ARBA" id="ARBA00022475"/>
    </source>
</evidence>
<sequence length="410" mass="43501">MTERDLDETTATAASTRTGSTLAQNPSPALRNESEDELVPRGLRIGAAWAWRSVAILLALIPLGWLVTQASLLVIPLLVAALLASLLAPLMKWLVGSGLPRWAALILSLIVLLVAIGTLITLVISQFAQGFNLDLGKLEAQYQLALQFLRDSPLHVTEEQVDAGLSEIVDWVQSNVNSIASQAVSVGSNVAAFLAGTLVTAFALIFYLLDGRSIWLFIVSIFPKKARAAIDGAGQRGWISVGHYVRVQVLVALIDAVGIYLGAVILQVPFALPIGVIVFLASFVPYIGAISAGTIAVAVALAYNGFLNALIMLIVVVAVMQIESHILQPLIMGSAVKLHPLAVLLSVSAGTIFGGIAGAVFAVPLVAAGKVMVQYISRGSWRDEPDPTKITKPPTPQREKSQREQKASTV</sequence>
<dbReference type="GO" id="GO:0055085">
    <property type="term" value="P:transmembrane transport"/>
    <property type="evidence" value="ECO:0007669"/>
    <property type="project" value="TreeGrafter"/>
</dbReference>
<dbReference type="GO" id="GO:0005886">
    <property type="term" value="C:plasma membrane"/>
    <property type="evidence" value="ECO:0007669"/>
    <property type="project" value="UniProtKB-SubCell"/>
</dbReference>
<evidence type="ECO:0000313" key="11">
    <source>
        <dbReference type="Proteomes" id="UP000490386"/>
    </source>
</evidence>
<feature type="transmembrane region" description="Helical" evidence="9">
    <location>
        <begin position="102"/>
        <end position="128"/>
    </location>
</feature>
<organism evidence="10 11">
    <name type="scientific">Pseudoclavibacter terrae</name>
    <dbReference type="NCBI Taxonomy" id="1530195"/>
    <lineage>
        <taxon>Bacteria</taxon>
        <taxon>Bacillati</taxon>
        <taxon>Actinomycetota</taxon>
        <taxon>Actinomycetes</taxon>
        <taxon>Micrococcales</taxon>
        <taxon>Microbacteriaceae</taxon>
        <taxon>Pseudoclavibacter</taxon>
    </lineage>
</organism>
<feature type="compositionally biased region" description="Low complexity" evidence="8">
    <location>
        <begin position="9"/>
        <end position="23"/>
    </location>
</feature>
<feature type="transmembrane region" description="Helical" evidence="9">
    <location>
        <begin position="270"/>
        <end position="289"/>
    </location>
</feature>
<proteinExistence type="inferred from homology"/>
<evidence type="ECO:0000256" key="1">
    <source>
        <dbReference type="ARBA" id="ARBA00004651"/>
    </source>
</evidence>
<feature type="region of interest" description="Disordered" evidence="8">
    <location>
        <begin position="1"/>
        <end position="34"/>
    </location>
</feature>
<evidence type="ECO:0000256" key="5">
    <source>
        <dbReference type="ARBA" id="ARBA00022692"/>
    </source>
</evidence>